<proteinExistence type="predicted"/>
<feature type="compositionally biased region" description="Polar residues" evidence="1">
    <location>
        <begin position="96"/>
        <end position="106"/>
    </location>
</feature>
<name>A0A939DBA8_9GAMM</name>
<evidence type="ECO:0000256" key="1">
    <source>
        <dbReference type="SAM" id="MobiDB-lite"/>
    </source>
</evidence>
<feature type="compositionally biased region" description="Low complexity" evidence="1">
    <location>
        <begin position="86"/>
        <end position="95"/>
    </location>
</feature>
<gene>
    <name evidence="2" type="ORF">JYP50_00285</name>
</gene>
<dbReference type="AlphaFoldDB" id="A0A939DBA8"/>
<evidence type="ECO:0000313" key="2">
    <source>
        <dbReference type="EMBL" id="MBN7795005.1"/>
    </source>
</evidence>
<evidence type="ECO:0000313" key="3">
    <source>
        <dbReference type="Proteomes" id="UP000664303"/>
    </source>
</evidence>
<accession>A0A939DBA8</accession>
<dbReference type="Proteomes" id="UP000664303">
    <property type="component" value="Unassembled WGS sequence"/>
</dbReference>
<feature type="region of interest" description="Disordered" evidence="1">
    <location>
        <begin position="86"/>
        <end position="106"/>
    </location>
</feature>
<protein>
    <submittedName>
        <fullName evidence="2">Uncharacterized protein</fullName>
    </submittedName>
</protein>
<dbReference type="EMBL" id="JAFKCZ010000001">
    <property type="protein sequence ID" value="MBN7795005.1"/>
    <property type="molecule type" value="Genomic_DNA"/>
</dbReference>
<comment type="caution">
    <text evidence="2">The sequence shown here is derived from an EMBL/GenBank/DDBJ whole genome shotgun (WGS) entry which is preliminary data.</text>
</comment>
<dbReference type="RefSeq" id="WP_206558455.1">
    <property type="nucleotide sequence ID" value="NZ_JAFKCZ010000001.1"/>
</dbReference>
<keyword evidence="3" id="KW-1185">Reference proteome</keyword>
<sequence length="106" mass="11653">MSSRINIDDLSLSRDLDRRQQAGIRGGVAEAFLFMRPPARPQAPVFNQFVSIDTFEVNNYETHNYIDRLINQTVNQNQLNLVSVESGGGSVSVSVDQAQAGSNANI</sequence>
<reference evidence="2" key="1">
    <citation type="submission" date="2021-02" db="EMBL/GenBank/DDBJ databases">
        <title>PHA producing bacteria isolated from coastal sediment in Guangdong, Shenzhen.</title>
        <authorList>
            <person name="Zheng W."/>
            <person name="Yu S."/>
            <person name="Huang Y."/>
        </authorList>
    </citation>
    <scope>NUCLEOTIDE SEQUENCE</scope>
    <source>
        <strain evidence="2">TN14-10</strain>
    </source>
</reference>
<organism evidence="2 3">
    <name type="scientific">Parahaliea mediterranea</name>
    <dbReference type="NCBI Taxonomy" id="651086"/>
    <lineage>
        <taxon>Bacteria</taxon>
        <taxon>Pseudomonadati</taxon>
        <taxon>Pseudomonadota</taxon>
        <taxon>Gammaproteobacteria</taxon>
        <taxon>Cellvibrionales</taxon>
        <taxon>Halieaceae</taxon>
        <taxon>Parahaliea</taxon>
    </lineage>
</organism>